<dbReference type="PANTHER" id="PTHR43104:SF2">
    <property type="entry name" value="L-2-HYDROXYGLUTARATE DEHYDROGENASE, MITOCHONDRIAL"/>
    <property type="match status" value="1"/>
</dbReference>
<feature type="domain" description="FAD dependent oxidoreductase" evidence="6">
    <location>
        <begin position="5"/>
        <end position="393"/>
    </location>
</feature>
<dbReference type="EC" id="1.1.3.-" evidence="7"/>
<protein>
    <submittedName>
        <fullName evidence="7">L-2-hydroxyglutarate oxidase</fullName>
        <ecNumber evidence="7">1.1.3.-</ecNumber>
    </submittedName>
</protein>
<dbReference type="NCBIfam" id="NF008726">
    <property type="entry name" value="PRK11728.1"/>
    <property type="match status" value="1"/>
</dbReference>
<comment type="similarity">
    <text evidence="5">Belongs to the L2HGDH family.</text>
</comment>
<keyword evidence="3" id="KW-0274">FAD</keyword>
<dbReference type="Pfam" id="PF01266">
    <property type="entry name" value="DAO"/>
    <property type="match status" value="1"/>
</dbReference>
<dbReference type="PANTHER" id="PTHR43104">
    <property type="entry name" value="L-2-HYDROXYGLUTARATE DEHYDROGENASE, MITOCHONDRIAL"/>
    <property type="match status" value="1"/>
</dbReference>
<evidence type="ECO:0000256" key="1">
    <source>
        <dbReference type="ARBA" id="ARBA00001974"/>
    </source>
</evidence>
<organism evidence="7">
    <name type="scientific">Desulfacinum infernum</name>
    <dbReference type="NCBI Taxonomy" id="35837"/>
    <lineage>
        <taxon>Bacteria</taxon>
        <taxon>Pseudomonadati</taxon>
        <taxon>Thermodesulfobacteriota</taxon>
        <taxon>Syntrophobacteria</taxon>
        <taxon>Syntrophobacterales</taxon>
        <taxon>Syntrophobacteraceae</taxon>
        <taxon>Desulfacinum</taxon>
    </lineage>
</organism>
<evidence type="ECO:0000256" key="2">
    <source>
        <dbReference type="ARBA" id="ARBA00022630"/>
    </source>
</evidence>
<dbReference type="Gene3D" id="3.50.50.60">
    <property type="entry name" value="FAD/NAD(P)-binding domain"/>
    <property type="match status" value="1"/>
</dbReference>
<keyword evidence="2" id="KW-0285">Flavoprotein</keyword>
<name>A0A832A2Q6_9BACT</name>
<dbReference type="EMBL" id="DSTK01000037">
    <property type="protein sequence ID" value="HFK98115.1"/>
    <property type="molecule type" value="Genomic_DNA"/>
</dbReference>
<gene>
    <name evidence="7" type="primary">lhgO</name>
    <name evidence="7" type="ORF">ENS06_12455</name>
</gene>
<accession>A0A832A2Q6</accession>
<sequence length="400" mass="43563">MKTCDAVVIGAGIVGLATAYRLLEREPSLDLVVLEKEAGPGAHQTGHNSGVIHSGIYYRPGSLKARLCVEGAKALIAFCRDQSIPFEICGKIVAATDAVETERLEELFRRGTANGVAGMSMLSAEEARSIEPHVRCVRALWVPSTGIVDFREVSKKLAQSVQTRGGRVLFGQPVTALSPGKTRTTVSTPTADYATRLVLNCAGLYADRIARLAGMNPPCRIVPFRGEYYSLKENRRHLVRSLIYPVPDPRFPFLGVHFTRRIDGSVEAGPNAVLAWAREGYTRRAVRFDEMWETFSYAGFWRLARLYWKTGLQEMVRSFSRGLFAKALQKLVPEVTADDLVPGGAGVRAQALSPDGRLLDDFSILTAPGQVHVLNAPSPAATSSLAIGDHVAAKALSFLR</sequence>
<dbReference type="Gene3D" id="3.30.9.10">
    <property type="entry name" value="D-Amino Acid Oxidase, subunit A, domain 2"/>
    <property type="match status" value="1"/>
</dbReference>
<reference evidence="7" key="1">
    <citation type="journal article" date="2020" name="mSystems">
        <title>Genome- and Community-Level Interaction Insights into Carbon Utilization and Element Cycling Functions of Hydrothermarchaeota in Hydrothermal Sediment.</title>
        <authorList>
            <person name="Zhou Z."/>
            <person name="Liu Y."/>
            <person name="Xu W."/>
            <person name="Pan J."/>
            <person name="Luo Z.H."/>
            <person name="Li M."/>
        </authorList>
    </citation>
    <scope>NUCLEOTIDE SEQUENCE [LARGE SCALE GENOMIC DNA]</scope>
    <source>
        <strain evidence="7">SpSt-456</strain>
    </source>
</reference>
<dbReference type="SUPFAM" id="SSF51905">
    <property type="entry name" value="FAD/NAD(P)-binding domain"/>
    <property type="match status" value="1"/>
</dbReference>
<dbReference type="AlphaFoldDB" id="A0A832A2Q6"/>
<dbReference type="GO" id="GO:0005737">
    <property type="term" value="C:cytoplasm"/>
    <property type="evidence" value="ECO:0007669"/>
    <property type="project" value="TreeGrafter"/>
</dbReference>
<comment type="cofactor">
    <cofactor evidence="1">
        <name>FAD</name>
        <dbReference type="ChEBI" id="CHEBI:57692"/>
    </cofactor>
</comment>
<evidence type="ECO:0000259" key="6">
    <source>
        <dbReference type="Pfam" id="PF01266"/>
    </source>
</evidence>
<dbReference type="GO" id="GO:0047545">
    <property type="term" value="F:(S)-2-hydroxyglutarate dehydrogenase activity"/>
    <property type="evidence" value="ECO:0007669"/>
    <property type="project" value="TreeGrafter"/>
</dbReference>
<dbReference type="InterPro" id="IPR006076">
    <property type="entry name" value="FAD-dep_OxRdtase"/>
</dbReference>
<proteinExistence type="inferred from homology"/>
<comment type="caution">
    <text evidence="7">The sequence shown here is derived from an EMBL/GenBank/DDBJ whole genome shotgun (WGS) entry which is preliminary data.</text>
</comment>
<evidence type="ECO:0000256" key="4">
    <source>
        <dbReference type="ARBA" id="ARBA00023002"/>
    </source>
</evidence>
<evidence type="ECO:0000313" key="7">
    <source>
        <dbReference type="EMBL" id="HFK98115.1"/>
    </source>
</evidence>
<evidence type="ECO:0000256" key="3">
    <source>
        <dbReference type="ARBA" id="ARBA00022827"/>
    </source>
</evidence>
<keyword evidence="4 7" id="KW-0560">Oxidoreductase</keyword>
<dbReference type="InterPro" id="IPR036188">
    <property type="entry name" value="FAD/NAD-bd_sf"/>
</dbReference>
<evidence type="ECO:0000256" key="5">
    <source>
        <dbReference type="ARBA" id="ARBA00037941"/>
    </source>
</evidence>